<dbReference type="Ensembl" id="ENSRBIT00000034728.1">
    <property type="protein sequence ID" value="ENSRBIP00000011087.1"/>
    <property type="gene ID" value="ENSRBIG00000029402.1"/>
</dbReference>
<sequence>MGTEDGSQRATSSLVEGDYIPKSRDLFISIYLFGIPGRISNSNLCDLGAGYCQ</sequence>
<dbReference type="Proteomes" id="UP000233180">
    <property type="component" value="Unassembled WGS sequence"/>
</dbReference>
<proteinExistence type="predicted"/>
<keyword evidence="2" id="KW-1185">Reference proteome</keyword>
<dbReference type="GeneTree" id="ENSGT00910000148786"/>
<organism evidence="1 2">
    <name type="scientific">Rhinopithecus bieti</name>
    <name type="common">Black snub-nosed monkey</name>
    <name type="synonym">Pygathrix bieti</name>
    <dbReference type="NCBI Taxonomy" id="61621"/>
    <lineage>
        <taxon>Eukaryota</taxon>
        <taxon>Metazoa</taxon>
        <taxon>Chordata</taxon>
        <taxon>Craniata</taxon>
        <taxon>Vertebrata</taxon>
        <taxon>Euteleostomi</taxon>
        <taxon>Mammalia</taxon>
        <taxon>Eutheria</taxon>
        <taxon>Euarchontoglires</taxon>
        <taxon>Primates</taxon>
        <taxon>Haplorrhini</taxon>
        <taxon>Catarrhini</taxon>
        <taxon>Cercopithecidae</taxon>
        <taxon>Colobinae</taxon>
        <taxon>Rhinopithecus</taxon>
    </lineage>
</organism>
<dbReference type="AlphaFoldDB" id="A0A2K6KIJ9"/>
<accession>A0A2K6KIJ9</accession>
<protein>
    <submittedName>
        <fullName evidence="1">Uncharacterized protein</fullName>
    </submittedName>
</protein>
<reference evidence="1 2" key="1">
    <citation type="submission" date="2016-06" db="EMBL/GenBank/DDBJ databases">
        <title>Genome of Rhinopithecus bieti.</title>
        <authorList>
            <person name="Wu"/>
            <person name="C.-I. and Zhang"/>
            <person name="Y."/>
        </authorList>
    </citation>
    <scope>NUCLEOTIDE SEQUENCE</scope>
</reference>
<reference evidence="1" key="3">
    <citation type="submission" date="2025-09" db="UniProtKB">
        <authorList>
            <consortium name="Ensembl"/>
        </authorList>
    </citation>
    <scope>IDENTIFICATION</scope>
</reference>
<name>A0A2K6KIJ9_RHIBE</name>
<reference evidence="1" key="2">
    <citation type="submission" date="2025-08" db="UniProtKB">
        <authorList>
            <consortium name="Ensembl"/>
        </authorList>
    </citation>
    <scope>IDENTIFICATION</scope>
</reference>
<evidence type="ECO:0000313" key="2">
    <source>
        <dbReference type="Proteomes" id="UP000233180"/>
    </source>
</evidence>
<evidence type="ECO:0000313" key="1">
    <source>
        <dbReference type="Ensembl" id="ENSRBIP00000011087.1"/>
    </source>
</evidence>